<reference evidence="7" key="1">
    <citation type="submission" date="2021-02" db="EMBL/GenBank/DDBJ databases">
        <authorList>
            <person name="Nowell W R."/>
        </authorList>
    </citation>
    <scope>NUCLEOTIDE SEQUENCE</scope>
</reference>
<organism evidence="7 8">
    <name type="scientific">Rotaria socialis</name>
    <dbReference type="NCBI Taxonomy" id="392032"/>
    <lineage>
        <taxon>Eukaryota</taxon>
        <taxon>Metazoa</taxon>
        <taxon>Spiralia</taxon>
        <taxon>Gnathifera</taxon>
        <taxon>Rotifera</taxon>
        <taxon>Eurotatoria</taxon>
        <taxon>Bdelloidea</taxon>
        <taxon>Philodinida</taxon>
        <taxon>Philodinidae</taxon>
        <taxon>Rotaria</taxon>
    </lineage>
</organism>
<dbReference type="CDD" id="cd17680">
    <property type="entry name" value="RUN_PLEKHM2"/>
    <property type="match status" value="1"/>
</dbReference>
<dbReference type="InterPro" id="IPR047327">
    <property type="entry name" value="RUN_PLEKHM2"/>
</dbReference>
<feature type="domain" description="PH" evidence="5">
    <location>
        <begin position="618"/>
        <end position="718"/>
    </location>
</feature>
<sequence>MSYLYGPKIIKDKILTNISAAIREIHRLAVDDDNQTSRIITNDDWQVHCLLEHLDFALLYGLRFVQDGYYKCVSEFTPKLLLKEIESLLNIETNIGRGRAWFFFAFNDNLTESYIKCFQDNKKLIKKFYTSDSIVNDTQRLIALTTLCSGLENIQFDLKIDCAYFDRGCWPAYLQVDIKDTERLPLPGVRNDVPTFTTYLSRYDVQHLPSSPAVLNRTTVASKRVRVPKRNGRASTTSSVVNSLISSDIHPTTFSRSSSVSFDNPSIDGLSLNDENQISNLTILVSDSPLPLASTTTPGLSSSLSELDPILNNRPPTPSPISSIIVDEKAMTIPLDDKSIVAETIDSEPSTTESKSLIAETQPSIIVEKPTNISEKIEQSINSSEQHEHSILSSLSVSIDNGLSDLSVEPKNDDLLRPKHVDSLDLEADANLQLQFTLEVYEIENKERLIKIFPTTIGHNNGNIETVFLLVTTMSVYLVRQTYETNGLYRIEKVESVRLEQINYMEVGPNEQFFRIMANKKSKLHTLTTGCVELTRAICDCICEASKIGRYPDPKISPATMQELSIKKMLANDMKKNSINDVKLLDYHFAFWEEPQMSGRQLRKEGMLYTKLVEPATAIRRLGNATLKSHRHPFETWRNAYITLRVDRLNVYLHKSDTTPALSYTLLDENCQGCRRNRIADRPHAVEIMFVNEVKLIMAPKTKAEQDEWLNAIMKGLSQGRMAMKDEENSANTVPCSVMLSDEKLYVCHDEQDNALIRQLDSVKLEYIVRLLVDPECQYYCVLSIEHGNQGSKSWIFYFLFINEMIQFVKVLQQTLSNIFQIEMDVHPLTDSSFQHDCERTAKRLLRSNRPLSLTS</sequence>
<proteinExistence type="predicted"/>
<evidence type="ECO:0000256" key="2">
    <source>
        <dbReference type="ARBA" id="ARBA00004656"/>
    </source>
</evidence>
<dbReference type="InterPro" id="IPR001849">
    <property type="entry name" value="PH_domain"/>
</dbReference>
<name>A0A817XHC9_9BILA</name>
<evidence type="ECO:0000313" key="7">
    <source>
        <dbReference type="EMBL" id="CAF3368737.1"/>
    </source>
</evidence>
<dbReference type="PROSITE" id="PS50826">
    <property type="entry name" value="RUN"/>
    <property type="match status" value="1"/>
</dbReference>
<dbReference type="GO" id="GO:0005765">
    <property type="term" value="C:lysosomal membrane"/>
    <property type="evidence" value="ECO:0007669"/>
    <property type="project" value="UniProtKB-SubCell"/>
</dbReference>
<dbReference type="Pfam" id="PF02759">
    <property type="entry name" value="RUN"/>
    <property type="match status" value="1"/>
</dbReference>
<gene>
    <name evidence="7" type="ORF">LUA448_LOCUS14638</name>
</gene>
<dbReference type="SUPFAM" id="SSF50729">
    <property type="entry name" value="PH domain-like"/>
    <property type="match status" value="1"/>
</dbReference>
<evidence type="ECO:0000256" key="3">
    <source>
        <dbReference type="ARBA" id="ARBA00022490"/>
    </source>
</evidence>
<accession>A0A817XHC9</accession>
<dbReference type="InterPro" id="IPR037213">
    <property type="entry name" value="Run_dom_sf"/>
</dbReference>
<comment type="subcellular location">
    <subcellularLocation>
        <location evidence="1">Cytoplasm</location>
    </subcellularLocation>
    <subcellularLocation>
        <location evidence="2">Lysosome membrane</location>
    </subcellularLocation>
</comment>
<evidence type="ECO:0000256" key="1">
    <source>
        <dbReference type="ARBA" id="ARBA00004496"/>
    </source>
</evidence>
<dbReference type="PROSITE" id="PS50003">
    <property type="entry name" value="PH_DOMAIN"/>
    <property type="match status" value="1"/>
</dbReference>
<dbReference type="AlphaFoldDB" id="A0A817XHC9"/>
<dbReference type="GO" id="GO:0032880">
    <property type="term" value="P:regulation of protein localization"/>
    <property type="evidence" value="ECO:0007669"/>
    <property type="project" value="TreeGrafter"/>
</dbReference>
<dbReference type="PANTHER" id="PTHR46556">
    <property type="entry name" value="PLECKSTRIN HOMOLOGY DOMAIN-CONTAINING FAMILY M MEMBER 2"/>
    <property type="match status" value="1"/>
</dbReference>
<dbReference type="GO" id="GO:0019894">
    <property type="term" value="F:kinesin binding"/>
    <property type="evidence" value="ECO:0007669"/>
    <property type="project" value="TreeGrafter"/>
</dbReference>
<evidence type="ECO:0000313" key="8">
    <source>
        <dbReference type="Proteomes" id="UP000663833"/>
    </source>
</evidence>
<dbReference type="PANTHER" id="PTHR46556:SF1">
    <property type="entry name" value="PLECKSTRIN HOMOLOGY DOMAIN-CONTAINING FAMILY M MEMBER 2"/>
    <property type="match status" value="1"/>
</dbReference>
<evidence type="ECO:0000259" key="6">
    <source>
        <dbReference type="PROSITE" id="PS50826"/>
    </source>
</evidence>
<dbReference type="GO" id="GO:0007030">
    <property type="term" value="P:Golgi organization"/>
    <property type="evidence" value="ECO:0007669"/>
    <property type="project" value="TreeGrafter"/>
</dbReference>
<dbReference type="InterPro" id="IPR057288">
    <property type="entry name" value="PH_PLEKHM2"/>
</dbReference>
<comment type="caution">
    <text evidence="7">The sequence shown here is derived from an EMBL/GenBank/DDBJ whole genome shotgun (WGS) entry which is preliminary data.</text>
</comment>
<dbReference type="SMART" id="SM00593">
    <property type="entry name" value="RUN"/>
    <property type="match status" value="1"/>
</dbReference>
<evidence type="ECO:0000259" key="5">
    <source>
        <dbReference type="PROSITE" id="PS50003"/>
    </source>
</evidence>
<keyword evidence="3" id="KW-0963">Cytoplasm</keyword>
<dbReference type="Gene3D" id="2.30.29.30">
    <property type="entry name" value="Pleckstrin-homology domain (PH domain)/Phosphotyrosine-binding domain (PTB)"/>
    <property type="match status" value="1"/>
</dbReference>
<dbReference type="Gene3D" id="1.20.58.900">
    <property type="match status" value="1"/>
</dbReference>
<evidence type="ECO:0000256" key="4">
    <source>
        <dbReference type="ARBA" id="ARBA00023228"/>
    </source>
</evidence>
<dbReference type="InterPro" id="IPR004012">
    <property type="entry name" value="Run_dom"/>
</dbReference>
<protein>
    <submittedName>
        <fullName evidence="7">Uncharacterized protein</fullName>
    </submittedName>
</protein>
<dbReference type="InterPro" id="IPR011993">
    <property type="entry name" value="PH-like_dom_sf"/>
</dbReference>
<dbReference type="Pfam" id="PF23142">
    <property type="entry name" value="PH_PLEKHM2"/>
    <property type="match status" value="1"/>
</dbReference>
<dbReference type="InterPro" id="IPR053015">
    <property type="entry name" value="PH_domain-containing_M2"/>
</dbReference>
<dbReference type="SUPFAM" id="SSF140741">
    <property type="entry name" value="RUN domain-like"/>
    <property type="match status" value="1"/>
</dbReference>
<keyword evidence="4" id="KW-0458">Lysosome</keyword>
<dbReference type="Proteomes" id="UP000663833">
    <property type="component" value="Unassembled WGS sequence"/>
</dbReference>
<feature type="domain" description="RUN" evidence="6">
    <location>
        <begin position="41"/>
        <end position="163"/>
    </location>
</feature>
<dbReference type="EMBL" id="CAJNYD010001859">
    <property type="protein sequence ID" value="CAF3368737.1"/>
    <property type="molecule type" value="Genomic_DNA"/>
</dbReference>
<dbReference type="GO" id="GO:0032418">
    <property type="term" value="P:lysosome localization"/>
    <property type="evidence" value="ECO:0007669"/>
    <property type="project" value="TreeGrafter"/>
</dbReference>
<dbReference type="GO" id="GO:0010008">
    <property type="term" value="C:endosome membrane"/>
    <property type="evidence" value="ECO:0007669"/>
    <property type="project" value="TreeGrafter"/>
</dbReference>